<dbReference type="PANTHER" id="PTHR30591:SF1">
    <property type="entry name" value="RECBCD ENZYME SUBUNIT RECC"/>
    <property type="match status" value="1"/>
</dbReference>
<comment type="miscellaneous">
    <text evidence="14">Despite having conserved helicase domains, this subunit does not have helicase activity.</text>
</comment>
<evidence type="ECO:0000256" key="2">
    <source>
        <dbReference type="ARBA" id="ARBA00022722"/>
    </source>
</evidence>
<dbReference type="Gene3D" id="3.90.320.10">
    <property type="match status" value="1"/>
</dbReference>
<keyword evidence="12 14" id="KW-0238">DNA-binding</keyword>
<reference evidence="16 17" key="1">
    <citation type="submission" date="2016-10" db="EMBL/GenBank/DDBJ databases">
        <authorList>
            <person name="de Groot N.N."/>
        </authorList>
    </citation>
    <scope>NUCLEOTIDE SEQUENCE [LARGE SCALE GENOMIC DNA]</scope>
    <source>
        <strain evidence="16 17">DSM 23126</strain>
    </source>
</reference>
<dbReference type="GO" id="GO:0005524">
    <property type="term" value="F:ATP binding"/>
    <property type="evidence" value="ECO:0007669"/>
    <property type="project" value="UniProtKB-UniRule"/>
</dbReference>
<evidence type="ECO:0000256" key="9">
    <source>
        <dbReference type="ARBA" id="ARBA00022840"/>
    </source>
</evidence>
<dbReference type="GO" id="GO:0004386">
    <property type="term" value="F:helicase activity"/>
    <property type="evidence" value="ECO:0007669"/>
    <property type="project" value="UniProtKB-KW"/>
</dbReference>
<gene>
    <name evidence="14" type="primary">addB</name>
    <name evidence="16" type="ORF">SAMN05421781_0622</name>
</gene>
<keyword evidence="3 14" id="KW-0479">Metal-binding</keyword>
<comment type="function">
    <text evidence="14">The heterodimer acts as both an ATP-dependent DNA helicase and an ATP-dependent, dual-direction single-stranded exonuclease. Recognizes the chi site generating a DNA molecule suitable for the initiation of homologous recombination. The AddB subunit has 5' -&gt; 3' nuclease activity but not helicase activity.</text>
</comment>
<dbReference type="GO" id="GO:0000724">
    <property type="term" value="P:double-strand break repair via homologous recombination"/>
    <property type="evidence" value="ECO:0007669"/>
    <property type="project" value="UniProtKB-UniRule"/>
</dbReference>
<dbReference type="InterPro" id="IPR011604">
    <property type="entry name" value="PDDEXK-like_dom_sf"/>
</dbReference>
<dbReference type="Pfam" id="PF13361">
    <property type="entry name" value="UvrD_C"/>
    <property type="match status" value="1"/>
</dbReference>
<dbReference type="InterPro" id="IPR049035">
    <property type="entry name" value="ADDB_N"/>
</dbReference>
<feature type="binding site" evidence="14">
    <location>
        <position position="798"/>
    </location>
    <ligand>
        <name>[4Fe-4S] cluster</name>
        <dbReference type="ChEBI" id="CHEBI:49883"/>
    </ligand>
</feature>
<evidence type="ECO:0000256" key="13">
    <source>
        <dbReference type="ARBA" id="ARBA00023204"/>
    </source>
</evidence>
<organism evidence="16 17">
    <name type="scientific">Marinococcus luteus</name>
    <dbReference type="NCBI Taxonomy" id="1122204"/>
    <lineage>
        <taxon>Bacteria</taxon>
        <taxon>Bacillati</taxon>
        <taxon>Bacillota</taxon>
        <taxon>Bacilli</taxon>
        <taxon>Bacillales</taxon>
        <taxon>Bacillaceae</taxon>
        <taxon>Marinococcus</taxon>
    </lineage>
</organism>
<dbReference type="InterPro" id="IPR014140">
    <property type="entry name" value="DNA_helicase_suAddB"/>
</dbReference>
<evidence type="ECO:0000256" key="1">
    <source>
        <dbReference type="ARBA" id="ARBA00022485"/>
    </source>
</evidence>
<keyword evidence="17" id="KW-1185">Reference proteome</keyword>
<evidence type="ECO:0000256" key="7">
    <source>
        <dbReference type="ARBA" id="ARBA00022806"/>
    </source>
</evidence>
<dbReference type="STRING" id="1122204.SAMN05421781_0622"/>
<feature type="binding site" evidence="14">
    <location>
        <position position="1119"/>
    </location>
    <ligand>
        <name>[4Fe-4S] cluster</name>
        <dbReference type="ChEBI" id="CHEBI:49883"/>
    </ligand>
</feature>
<dbReference type="EC" id="3.1.-.-" evidence="14"/>
<evidence type="ECO:0000256" key="11">
    <source>
        <dbReference type="ARBA" id="ARBA00023014"/>
    </source>
</evidence>
<dbReference type="GO" id="GO:0003690">
    <property type="term" value="F:double-stranded DNA binding"/>
    <property type="evidence" value="ECO:0007669"/>
    <property type="project" value="UniProtKB-UniRule"/>
</dbReference>
<dbReference type="PROSITE" id="PS51217">
    <property type="entry name" value="UVRD_HELICASE_CTER"/>
    <property type="match status" value="1"/>
</dbReference>
<dbReference type="HAMAP" id="MF_01452">
    <property type="entry name" value="AddB_type1"/>
    <property type="match status" value="1"/>
</dbReference>
<accession>A0A1H2R7E0</accession>
<dbReference type="SUPFAM" id="SSF52540">
    <property type="entry name" value="P-loop containing nucleoside triphosphate hydrolases"/>
    <property type="match status" value="1"/>
</dbReference>
<evidence type="ECO:0000259" key="15">
    <source>
        <dbReference type="PROSITE" id="PS51217"/>
    </source>
</evidence>
<evidence type="ECO:0000256" key="6">
    <source>
        <dbReference type="ARBA" id="ARBA00022801"/>
    </source>
</evidence>
<dbReference type="InterPro" id="IPR038726">
    <property type="entry name" value="PDDEXK_AddAB-type"/>
</dbReference>
<dbReference type="GO" id="GO:0008409">
    <property type="term" value="F:5'-3' exonuclease activity"/>
    <property type="evidence" value="ECO:0007669"/>
    <property type="project" value="UniProtKB-UniRule"/>
</dbReference>
<dbReference type="Gene3D" id="3.40.50.300">
    <property type="entry name" value="P-loop containing nucleotide triphosphate hydrolases"/>
    <property type="match status" value="4"/>
</dbReference>
<evidence type="ECO:0000256" key="10">
    <source>
        <dbReference type="ARBA" id="ARBA00023004"/>
    </source>
</evidence>
<dbReference type="RefSeq" id="WP_176967622.1">
    <property type="nucleotide sequence ID" value="NZ_FNNC01000001.1"/>
</dbReference>
<proteinExistence type="inferred from homology"/>
<keyword evidence="5 14" id="KW-0227">DNA damage</keyword>
<evidence type="ECO:0000256" key="3">
    <source>
        <dbReference type="ARBA" id="ARBA00022723"/>
    </source>
</evidence>
<evidence type="ECO:0000256" key="5">
    <source>
        <dbReference type="ARBA" id="ARBA00022763"/>
    </source>
</evidence>
<keyword evidence="9 14" id="KW-0067">ATP-binding</keyword>
<dbReference type="InterPro" id="IPR014017">
    <property type="entry name" value="DNA_helicase_UvrD-like_C"/>
</dbReference>
<dbReference type="Gene3D" id="6.10.140.1030">
    <property type="match status" value="1"/>
</dbReference>
<name>A0A1H2R7E0_9BACI</name>
<dbReference type="GO" id="GO:0046872">
    <property type="term" value="F:metal ion binding"/>
    <property type="evidence" value="ECO:0007669"/>
    <property type="project" value="UniProtKB-KW"/>
</dbReference>
<comment type="similarity">
    <text evidence="14">Belongs to the helicase family. AddB/RexB type 1 subfamily.</text>
</comment>
<feature type="domain" description="UvrD-like helicase C-terminal" evidence="15">
    <location>
        <begin position="281"/>
        <end position="598"/>
    </location>
</feature>
<evidence type="ECO:0000256" key="4">
    <source>
        <dbReference type="ARBA" id="ARBA00022741"/>
    </source>
</evidence>
<keyword evidence="2 14" id="KW-0540">Nuclease</keyword>
<dbReference type="PANTHER" id="PTHR30591">
    <property type="entry name" value="RECBCD ENZYME SUBUNIT RECC"/>
    <property type="match status" value="1"/>
</dbReference>
<keyword evidence="8 14" id="KW-0269">Exonuclease</keyword>
<keyword evidence="6 14" id="KW-0378">Hydrolase</keyword>
<dbReference type="GO" id="GO:0051539">
    <property type="term" value="F:4 iron, 4 sulfur cluster binding"/>
    <property type="evidence" value="ECO:0007669"/>
    <property type="project" value="UniProtKB-KW"/>
</dbReference>
<feature type="binding site" evidence="14">
    <location>
        <position position="1128"/>
    </location>
    <ligand>
        <name>[4Fe-4S] cluster</name>
        <dbReference type="ChEBI" id="CHEBI:49883"/>
    </ligand>
</feature>
<dbReference type="Proteomes" id="UP000199488">
    <property type="component" value="Unassembled WGS sequence"/>
</dbReference>
<evidence type="ECO:0000313" key="17">
    <source>
        <dbReference type="Proteomes" id="UP000199488"/>
    </source>
</evidence>
<dbReference type="Pfam" id="PF21445">
    <property type="entry name" value="ADDB_N"/>
    <property type="match status" value="1"/>
</dbReference>
<comment type="cofactor">
    <cofactor evidence="14">
        <name>Mg(2+)</name>
        <dbReference type="ChEBI" id="CHEBI:18420"/>
    </cofactor>
</comment>
<keyword evidence="4 14" id="KW-0547">Nucleotide-binding</keyword>
<dbReference type="InterPro" id="IPR027417">
    <property type="entry name" value="P-loop_NTPase"/>
</dbReference>
<dbReference type="NCBIfam" id="TIGR02773">
    <property type="entry name" value="addB_Gpos"/>
    <property type="match status" value="1"/>
</dbReference>
<dbReference type="EMBL" id="FNNC01000001">
    <property type="protein sequence ID" value="SDW15128.1"/>
    <property type="molecule type" value="Genomic_DNA"/>
</dbReference>
<evidence type="ECO:0000256" key="8">
    <source>
        <dbReference type="ARBA" id="ARBA00022839"/>
    </source>
</evidence>
<evidence type="ECO:0000256" key="12">
    <source>
        <dbReference type="ARBA" id="ARBA00023125"/>
    </source>
</evidence>
<comment type="cofactor">
    <cofactor evidence="14">
        <name>[4Fe-4S] cluster</name>
        <dbReference type="ChEBI" id="CHEBI:49883"/>
    </cofactor>
    <text evidence="14">Binds 1 [4Fe-4S] cluster.</text>
</comment>
<sequence length="1165" mass="134217">MSLQFYLGRSGTGKSTAMHQEINEMITRDPNGPPVIVITPDQMTFQVEQQLVRLSDKGMTRAQVYSFPRLAWKVFQETGGAAKTALQKTGKQMLIRKVISEQRKHFRLYETSSYTDGFIDQVDEVITEWKTHNVSKTAMHGMVDELESSGATGADRILTAKLQDLLLIWEEMDKVIGDRYIGSEEQLFWLTEKVASSAHLAEAVVYIDGFHRFTPQELSVVGELLQYSQEVRVALTLDDLTNKEDVHPAPDMFRQTAKTYYQLSGLAEEHAVPVNKPYWFNGGATNKHEALQHLERFMENRSYKTSSGGDAITVKNAVNRRTEVEECARDIAALVRDHDYRYEDIAVVARNPGDYNHIIETVFQDYRVPVFVDETRPVLNHPVVEFIRSALETIAERWRYESVFRTFKTDMLFDVHESWTEARKQVDFLENYVLARNVKEKDWKSEEQWVYRYHATNVEEDWEHKDNHEIERDIHQTRMRLSAPLFSLQARLKKARTVREKAGALFTFLEELRIPEKLEMMRDDCLRHNRLEMAREHEQIWDMTVDLLEQMVEVAGDDKAGMQTFQQMMEAGFTKATFSIVPPSLDQVTAADMERSRLLGIKVVYLLGVNEGILPAALEESSMLQESDRAWLEQQGIELEESGEAKLLNENFLIYRTMSLPSDRLIVSYPMADEEGKRLQPSIVIQQLLDMFPDQAPVLVQNEPGVYNKEGQLHFVNASMKTMSFLIGELERCKQGEHVADLWWSVYNVFVKNNRLEKLTKSLFYRNEAVALSRDTTRELYGRKMKTSVSRMEQYEACAFRQFASYGLKLKERQLYKLEAPDIGQLFHAALKDVTKAVYRDGRTWEELSEQNARDYAEEAVHELAPAIQRQILLSNSRHQYLLKKLEETVQRASMILSRQAKSSRFSPIGLEVGFGPSEEIPPLLFELADGTQMEVAGRIDRVDQAVSNSGVLLRVIDYKSSDKDLRPEEVFFGLALQMLVYLDVVLSFSEEWLGTKADPAGVLYFNVHNPIIQAGRSWSPEDIEQEMMKQFRMKGILPDDPGIAQMMDERLEAGTDSFIVPARLNKGGGFNKQSPVVSKEQFERLRGHIREKIRHIGEQLRAGDTSIQPFQMKQKKACDYCEFHSVCQFDRGFPGNEFRSFRSGGMKWETLFQEEENDESEDHS</sequence>
<evidence type="ECO:0000256" key="14">
    <source>
        <dbReference type="HAMAP-Rule" id="MF_01452"/>
    </source>
</evidence>
<evidence type="ECO:0000313" key="16">
    <source>
        <dbReference type="EMBL" id="SDW15128.1"/>
    </source>
</evidence>
<keyword evidence="13 14" id="KW-0234">DNA repair</keyword>
<dbReference type="Pfam" id="PF12705">
    <property type="entry name" value="PDDEXK_1"/>
    <property type="match status" value="1"/>
</dbReference>
<keyword evidence="11 14" id="KW-0411">Iron-sulfur</keyword>
<protein>
    <recommendedName>
        <fullName evidence="14">ATP-dependent helicase/deoxyribonuclease subunit B</fullName>
        <ecNumber evidence="14">3.1.-.-</ecNumber>
    </recommendedName>
    <alternativeName>
        <fullName evidence="14">ATP-dependent helicase/nuclease subunit AddB</fullName>
    </alternativeName>
</protein>
<dbReference type="AlphaFoldDB" id="A0A1H2R7E0"/>
<comment type="subunit">
    <text evidence="14">Heterodimer of AddA and AddB.</text>
</comment>
<keyword evidence="1 14" id="KW-0004">4Fe-4S</keyword>
<keyword evidence="10 14" id="KW-0408">Iron</keyword>
<keyword evidence="7 14" id="KW-0347">Helicase</keyword>
<feature type="binding site" evidence="14">
    <location>
        <position position="1122"/>
    </location>
    <ligand>
        <name>[4Fe-4S] cluster</name>
        <dbReference type="ChEBI" id="CHEBI:49883"/>
    </ligand>
</feature>